<dbReference type="Proteomes" id="UP000637769">
    <property type="component" value="Unassembled WGS sequence"/>
</dbReference>
<dbReference type="InterPro" id="IPR002559">
    <property type="entry name" value="Transposase_11"/>
</dbReference>
<keyword evidence="3" id="KW-1185">Reference proteome</keyword>
<proteinExistence type="predicted"/>
<accession>A0ABQ1MJ21</accession>
<reference evidence="3" key="1">
    <citation type="journal article" date="2019" name="Int. J. Syst. Evol. Microbiol.">
        <title>The Global Catalogue of Microorganisms (GCM) 10K type strain sequencing project: providing services to taxonomists for standard genome sequencing and annotation.</title>
        <authorList>
            <consortium name="The Broad Institute Genomics Platform"/>
            <consortium name="The Broad Institute Genome Sequencing Center for Infectious Disease"/>
            <person name="Wu L."/>
            <person name="Ma J."/>
        </authorList>
    </citation>
    <scope>NUCLEOTIDE SEQUENCE [LARGE SCALE GENOMIC DNA]</scope>
    <source>
        <strain evidence="3">CCM 7132</strain>
    </source>
</reference>
<dbReference type="EMBL" id="BMCH01000009">
    <property type="protein sequence ID" value="GGC41360.1"/>
    <property type="molecule type" value="Genomic_DNA"/>
</dbReference>
<dbReference type="PANTHER" id="PTHR30007:SF1">
    <property type="entry name" value="BLR1914 PROTEIN"/>
    <property type="match status" value="1"/>
</dbReference>
<dbReference type="PANTHER" id="PTHR30007">
    <property type="entry name" value="PHP DOMAIN PROTEIN"/>
    <property type="match status" value="1"/>
</dbReference>
<sequence length="130" mass="14585">MLPLAFILTPEQAHDQQGSGPRFQAISGRLDKLLADRGYDAGQIPADIAYAGARPVIPAKRGRRNPASHDRHAYKLKNRIERMFNRLKNWRRFVTRYDKTVQSYLSFVSIASAGLAVSTNANCKVLGYHS</sequence>
<evidence type="ECO:0000313" key="3">
    <source>
        <dbReference type="Proteomes" id="UP000637769"/>
    </source>
</evidence>
<organism evidence="2 3">
    <name type="scientific">Asaia siamensis</name>
    <dbReference type="NCBI Taxonomy" id="110479"/>
    <lineage>
        <taxon>Bacteria</taxon>
        <taxon>Pseudomonadati</taxon>
        <taxon>Pseudomonadota</taxon>
        <taxon>Alphaproteobacteria</taxon>
        <taxon>Acetobacterales</taxon>
        <taxon>Acetobacteraceae</taxon>
        <taxon>Asaia</taxon>
    </lineage>
</organism>
<evidence type="ECO:0000259" key="1">
    <source>
        <dbReference type="Pfam" id="PF01609"/>
    </source>
</evidence>
<gene>
    <name evidence="2" type="ORF">GCM10007207_28360</name>
</gene>
<name>A0ABQ1MJ21_9PROT</name>
<feature type="domain" description="Transposase IS4-like" evidence="1">
    <location>
        <begin position="2"/>
        <end position="102"/>
    </location>
</feature>
<dbReference type="Pfam" id="PF01609">
    <property type="entry name" value="DDE_Tnp_1"/>
    <property type="match status" value="1"/>
</dbReference>
<protein>
    <recommendedName>
        <fullName evidence="1">Transposase IS4-like domain-containing protein</fullName>
    </recommendedName>
</protein>
<evidence type="ECO:0000313" key="2">
    <source>
        <dbReference type="EMBL" id="GGC41360.1"/>
    </source>
</evidence>
<comment type="caution">
    <text evidence="2">The sequence shown here is derived from an EMBL/GenBank/DDBJ whole genome shotgun (WGS) entry which is preliminary data.</text>
</comment>